<name>A0A3M5UJR1_PSESX</name>
<dbReference type="EMBL" id="RBUA01001305">
    <property type="protein sequence ID" value="RMU45952.1"/>
    <property type="molecule type" value="Genomic_DNA"/>
</dbReference>
<evidence type="ECO:0000313" key="2">
    <source>
        <dbReference type="Proteomes" id="UP000280395"/>
    </source>
</evidence>
<protein>
    <submittedName>
        <fullName evidence="1">Uncharacterized protein</fullName>
    </submittedName>
</protein>
<dbReference type="AlphaFoldDB" id="A0A3M5UJR1"/>
<comment type="caution">
    <text evidence="1">The sequence shown here is derived from an EMBL/GenBank/DDBJ whole genome shotgun (WGS) entry which is preliminary data.</text>
</comment>
<dbReference type="Proteomes" id="UP000280395">
    <property type="component" value="Unassembled WGS sequence"/>
</dbReference>
<evidence type="ECO:0000313" key="1">
    <source>
        <dbReference type="EMBL" id="RMU45952.1"/>
    </source>
</evidence>
<gene>
    <name evidence="1" type="ORF">ALP29_200223</name>
</gene>
<sequence length="40" mass="4281">MSPVPPKGLNLNFPMSAELKKLIANPSDKAADDKAEDKKA</sequence>
<organism evidence="1 2">
    <name type="scientific">Pseudomonas syringae pv. avii</name>
    <dbReference type="NCBI Taxonomy" id="663959"/>
    <lineage>
        <taxon>Bacteria</taxon>
        <taxon>Pseudomonadati</taxon>
        <taxon>Pseudomonadota</taxon>
        <taxon>Gammaproteobacteria</taxon>
        <taxon>Pseudomonadales</taxon>
        <taxon>Pseudomonadaceae</taxon>
        <taxon>Pseudomonas</taxon>
        <taxon>Pseudomonas syringae</taxon>
    </lineage>
</organism>
<accession>A0A3M5UJR1</accession>
<reference evidence="1 2" key="1">
    <citation type="submission" date="2018-08" db="EMBL/GenBank/DDBJ databases">
        <title>Recombination of ecologically and evolutionarily significant loci maintains genetic cohesion in the Pseudomonas syringae species complex.</title>
        <authorList>
            <person name="Dillon M."/>
            <person name="Thakur S."/>
            <person name="Almeida R.N.D."/>
            <person name="Weir B.S."/>
            <person name="Guttman D.S."/>
        </authorList>
    </citation>
    <scope>NUCLEOTIDE SEQUENCE [LARGE SCALE GENOMIC DNA]</scope>
    <source>
        <strain evidence="1 2">ICMP 14479</strain>
    </source>
</reference>
<proteinExistence type="predicted"/>